<gene>
    <name evidence="8" type="ORF">AAU01_16270</name>
</gene>
<dbReference type="Proteomes" id="UP000317715">
    <property type="component" value="Unassembled WGS sequence"/>
</dbReference>
<evidence type="ECO:0000256" key="2">
    <source>
        <dbReference type="ARBA" id="ARBA00022475"/>
    </source>
</evidence>
<evidence type="ECO:0000256" key="4">
    <source>
        <dbReference type="ARBA" id="ARBA00022989"/>
    </source>
</evidence>
<feature type="domain" description="Cardiolipin synthase N-terminal" evidence="7">
    <location>
        <begin position="24"/>
        <end position="61"/>
    </location>
</feature>
<evidence type="ECO:0000313" key="9">
    <source>
        <dbReference type="Proteomes" id="UP000317715"/>
    </source>
</evidence>
<dbReference type="GO" id="GO:0005886">
    <property type="term" value="C:plasma membrane"/>
    <property type="evidence" value="ECO:0007669"/>
    <property type="project" value="UniProtKB-SubCell"/>
</dbReference>
<dbReference type="EMBL" id="BJMD01000008">
    <property type="protein sequence ID" value="GEB18872.1"/>
    <property type="molecule type" value="Genomic_DNA"/>
</dbReference>
<keyword evidence="4 6" id="KW-1133">Transmembrane helix</keyword>
<dbReference type="InterPro" id="IPR027379">
    <property type="entry name" value="CLS_N"/>
</dbReference>
<evidence type="ECO:0000256" key="5">
    <source>
        <dbReference type="ARBA" id="ARBA00023136"/>
    </source>
</evidence>
<comment type="subcellular location">
    <subcellularLocation>
        <location evidence="1">Cell membrane</location>
        <topology evidence="1">Multi-pass membrane protein</topology>
    </subcellularLocation>
</comment>
<dbReference type="AlphaFoldDB" id="A0A4Y3NB45"/>
<accession>A0A4Y3NB45</accession>
<dbReference type="OrthoDB" id="4954802at2"/>
<feature type="transmembrane region" description="Helical" evidence="6">
    <location>
        <begin position="42"/>
        <end position="62"/>
    </location>
</feature>
<keyword evidence="9" id="KW-1185">Reference proteome</keyword>
<protein>
    <recommendedName>
        <fullName evidence="7">Cardiolipin synthase N-terminal domain-containing protein</fullName>
    </recommendedName>
</protein>
<evidence type="ECO:0000313" key="8">
    <source>
        <dbReference type="EMBL" id="GEB18872.1"/>
    </source>
</evidence>
<reference evidence="8 9" key="1">
    <citation type="submission" date="2019-06" db="EMBL/GenBank/DDBJ databases">
        <title>Whole genome shotgun sequence of Paenarthrobacter aurescens NBRC 12136.</title>
        <authorList>
            <person name="Hosoyama A."/>
            <person name="Uohara A."/>
            <person name="Ohji S."/>
            <person name="Ichikawa N."/>
        </authorList>
    </citation>
    <scope>NUCLEOTIDE SEQUENCE [LARGE SCALE GENOMIC DNA]</scope>
    <source>
        <strain evidence="8 9">NBRC 12136</strain>
    </source>
</reference>
<dbReference type="RefSeq" id="WP_141283138.1">
    <property type="nucleotide sequence ID" value="NZ_BAAAWK010000001.1"/>
</dbReference>
<keyword evidence="2" id="KW-1003">Cell membrane</keyword>
<organism evidence="8 9">
    <name type="scientific">Paenarthrobacter aurescens</name>
    <name type="common">Arthrobacter aurescens</name>
    <dbReference type="NCBI Taxonomy" id="43663"/>
    <lineage>
        <taxon>Bacteria</taxon>
        <taxon>Bacillati</taxon>
        <taxon>Actinomycetota</taxon>
        <taxon>Actinomycetes</taxon>
        <taxon>Micrococcales</taxon>
        <taxon>Micrococcaceae</taxon>
        <taxon>Paenarthrobacter</taxon>
    </lineage>
</organism>
<sequence length="79" mass="8829">MEPWQWALAALAGLSAVFVMGSIAWAVFDVLRDRSLSQTARLMWVLALFAVPLLGLMAWLYAKPRLMHTTGGIRLQKTL</sequence>
<evidence type="ECO:0000256" key="6">
    <source>
        <dbReference type="SAM" id="Phobius"/>
    </source>
</evidence>
<dbReference type="GeneID" id="97300119"/>
<evidence type="ECO:0000259" key="7">
    <source>
        <dbReference type="Pfam" id="PF13396"/>
    </source>
</evidence>
<proteinExistence type="predicted"/>
<evidence type="ECO:0000256" key="3">
    <source>
        <dbReference type="ARBA" id="ARBA00022692"/>
    </source>
</evidence>
<comment type="caution">
    <text evidence="8">The sequence shown here is derived from an EMBL/GenBank/DDBJ whole genome shotgun (WGS) entry which is preliminary data.</text>
</comment>
<keyword evidence="5 6" id="KW-0472">Membrane</keyword>
<dbReference type="Pfam" id="PF13396">
    <property type="entry name" value="PLDc_N"/>
    <property type="match status" value="1"/>
</dbReference>
<keyword evidence="3 6" id="KW-0812">Transmembrane</keyword>
<evidence type="ECO:0000256" key="1">
    <source>
        <dbReference type="ARBA" id="ARBA00004651"/>
    </source>
</evidence>
<name>A0A4Y3NB45_PAEAU</name>